<gene>
    <name evidence="1" type="ORF">BDN71DRAFT_1442272</name>
</gene>
<sequence length="89" mass="9952">MSTGILGFEKMVRLSTLGIKTVATPPATLSRVHKWMNGCINNLPYPDLLTQLVGEDSHDRSVTEYPELSEYKAFACSLSRLRNPSQRGR</sequence>
<dbReference type="EMBL" id="MU154533">
    <property type="protein sequence ID" value="KAF9499226.1"/>
    <property type="molecule type" value="Genomic_DNA"/>
</dbReference>
<reference evidence="1" key="1">
    <citation type="submission" date="2020-11" db="EMBL/GenBank/DDBJ databases">
        <authorList>
            <consortium name="DOE Joint Genome Institute"/>
            <person name="Ahrendt S."/>
            <person name="Riley R."/>
            <person name="Andreopoulos W."/>
            <person name="Labutti K."/>
            <person name="Pangilinan J."/>
            <person name="Ruiz-Duenas F.J."/>
            <person name="Barrasa J.M."/>
            <person name="Sanchez-Garcia M."/>
            <person name="Camarero S."/>
            <person name="Miyauchi S."/>
            <person name="Serrano A."/>
            <person name="Linde D."/>
            <person name="Babiker R."/>
            <person name="Drula E."/>
            <person name="Ayuso-Fernandez I."/>
            <person name="Pacheco R."/>
            <person name="Padilla G."/>
            <person name="Ferreira P."/>
            <person name="Barriuso J."/>
            <person name="Kellner H."/>
            <person name="Castanera R."/>
            <person name="Alfaro M."/>
            <person name="Ramirez L."/>
            <person name="Pisabarro A.G."/>
            <person name="Kuo A."/>
            <person name="Tritt A."/>
            <person name="Lipzen A."/>
            <person name="He G."/>
            <person name="Yan M."/>
            <person name="Ng V."/>
            <person name="Cullen D."/>
            <person name="Martin F."/>
            <person name="Rosso M.-N."/>
            <person name="Henrissat B."/>
            <person name="Hibbett D."/>
            <person name="Martinez A.T."/>
            <person name="Grigoriev I.V."/>
        </authorList>
    </citation>
    <scope>NUCLEOTIDE SEQUENCE</scope>
    <source>
        <strain evidence="1">ATCC 90797</strain>
    </source>
</reference>
<evidence type="ECO:0000313" key="1">
    <source>
        <dbReference type="EMBL" id="KAF9499226.1"/>
    </source>
</evidence>
<dbReference type="OrthoDB" id="2788229at2759"/>
<accession>A0A9P6A4R4</accession>
<dbReference type="Proteomes" id="UP000807025">
    <property type="component" value="Unassembled WGS sequence"/>
</dbReference>
<proteinExistence type="predicted"/>
<comment type="caution">
    <text evidence="1">The sequence shown here is derived from an EMBL/GenBank/DDBJ whole genome shotgun (WGS) entry which is preliminary data.</text>
</comment>
<protein>
    <submittedName>
        <fullName evidence="1">Uncharacterized protein</fullName>
    </submittedName>
</protein>
<name>A0A9P6A4R4_PLEER</name>
<evidence type="ECO:0000313" key="2">
    <source>
        <dbReference type="Proteomes" id="UP000807025"/>
    </source>
</evidence>
<organism evidence="1 2">
    <name type="scientific">Pleurotus eryngii</name>
    <name type="common">Boletus of the steppes</name>
    <dbReference type="NCBI Taxonomy" id="5323"/>
    <lineage>
        <taxon>Eukaryota</taxon>
        <taxon>Fungi</taxon>
        <taxon>Dikarya</taxon>
        <taxon>Basidiomycota</taxon>
        <taxon>Agaricomycotina</taxon>
        <taxon>Agaricomycetes</taxon>
        <taxon>Agaricomycetidae</taxon>
        <taxon>Agaricales</taxon>
        <taxon>Pleurotineae</taxon>
        <taxon>Pleurotaceae</taxon>
        <taxon>Pleurotus</taxon>
    </lineage>
</organism>
<keyword evidence="2" id="KW-1185">Reference proteome</keyword>
<dbReference type="AlphaFoldDB" id="A0A9P6A4R4"/>